<dbReference type="Proteomes" id="UP000238573">
    <property type="component" value="Unassembled WGS sequence"/>
</dbReference>
<comment type="caution">
    <text evidence="3">The sequence shown here is derived from an EMBL/GenBank/DDBJ whole genome shotgun (WGS) entry which is preliminary data.</text>
</comment>
<protein>
    <submittedName>
        <fullName evidence="3">Transcriptional regulator</fullName>
    </submittedName>
</protein>
<evidence type="ECO:0000259" key="2">
    <source>
        <dbReference type="PROSITE" id="PS50987"/>
    </source>
</evidence>
<dbReference type="SUPFAM" id="SSF46785">
    <property type="entry name" value="Winged helix' DNA-binding domain"/>
    <property type="match status" value="1"/>
</dbReference>
<dbReference type="CDD" id="cd00090">
    <property type="entry name" value="HTH_ARSR"/>
    <property type="match status" value="1"/>
</dbReference>
<accession>A0A2T0G756</accession>
<name>A0A2T0G756_STRAP</name>
<dbReference type="GO" id="GO:0003677">
    <property type="term" value="F:DNA binding"/>
    <property type="evidence" value="ECO:0007669"/>
    <property type="project" value="UniProtKB-KW"/>
</dbReference>
<dbReference type="Gene3D" id="1.10.10.10">
    <property type="entry name" value="Winged helix-like DNA-binding domain superfamily/Winged helix DNA-binding domain"/>
    <property type="match status" value="1"/>
</dbReference>
<reference evidence="3 4" key="1">
    <citation type="journal article" date="1993" name="J. Dent. Res.">
        <title>The isolation and characterization of milleri group streptococci from dental periapical abscesses.</title>
        <authorList>
            <person name="Fisher L.E."/>
            <person name="Russell R.R."/>
        </authorList>
    </citation>
    <scope>NUCLEOTIDE SEQUENCE [LARGE SCALE GENOMIC DNA]</scope>
    <source>
        <strain evidence="3 4">OUP21</strain>
    </source>
</reference>
<dbReference type="SMART" id="SM00418">
    <property type="entry name" value="HTH_ARSR"/>
    <property type="match status" value="1"/>
</dbReference>
<dbReference type="EMBL" id="PVSZ01000005">
    <property type="protein sequence ID" value="PRT71896.1"/>
    <property type="molecule type" value="Genomic_DNA"/>
</dbReference>
<dbReference type="InterPro" id="IPR001845">
    <property type="entry name" value="HTH_ArsR_DNA-bd_dom"/>
</dbReference>
<evidence type="ECO:0000313" key="3">
    <source>
        <dbReference type="EMBL" id="PRT71896.1"/>
    </source>
</evidence>
<dbReference type="PROSITE" id="PS50987">
    <property type="entry name" value="HTH_ARSR_2"/>
    <property type="match status" value="1"/>
</dbReference>
<feature type="domain" description="HTH arsR-type" evidence="2">
    <location>
        <begin position="253"/>
        <end position="347"/>
    </location>
</feature>
<organism evidence="3 4">
    <name type="scientific">Streptococcus anginosus</name>
    <dbReference type="NCBI Taxonomy" id="1328"/>
    <lineage>
        <taxon>Bacteria</taxon>
        <taxon>Bacillati</taxon>
        <taxon>Bacillota</taxon>
        <taxon>Bacilli</taxon>
        <taxon>Lactobacillales</taxon>
        <taxon>Streptococcaceae</taxon>
        <taxon>Streptococcus</taxon>
        <taxon>Streptococcus anginosus group</taxon>
    </lineage>
</organism>
<evidence type="ECO:0000256" key="1">
    <source>
        <dbReference type="ARBA" id="ARBA00023125"/>
    </source>
</evidence>
<proteinExistence type="predicted"/>
<dbReference type="RefSeq" id="WP_106383978.1">
    <property type="nucleotide sequence ID" value="NZ_PVSZ01000005.1"/>
</dbReference>
<keyword evidence="1" id="KW-0238">DNA-binding</keyword>
<dbReference type="InterPro" id="IPR036390">
    <property type="entry name" value="WH_DNA-bd_sf"/>
</dbReference>
<dbReference type="InterPro" id="IPR011991">
    <property type="entry name" value="ArsR-like_HTH"/>
</dbReference>
<dbReference type="InterPro" id="IPR036388">
    <property type="entry name" value="WH-like_DNA-bd_sf"/>
</dbReference>
<dbReference type="GO" id="GO:0003700">
    <property type="term" value="F:DNA-binding transcription factor activity"/>
    <property type="evidence" value="ECO:0007669"/>
    <property type="project" value="InterPro"/>
</dbReference>
<dbReference type="AlphaFoldDB" id="A0A2T0G756"/>
<gene>
    <name evidence="3" type="ORF">C6A27_02530</name>
</gene>
<evidence type="ECO:0000313" key="4">
    <source>
        <dbReference type="Proteomes" id="UP000238573"/>
    </source>
</evidence>
<sequence>MVEVQYSEQASDLMEQFSLSTLIQDRRETIESFSGKERELFKDVFPVMEELRLLFQPYKEKMETYYLTGYGITLLQSCYLEMVDKGLTPKSVEAVHTYCLQLNAEEIQNQLKNLLNTGPEHMDKSGGFWDYLEASSIKSETKWYFSQFYRKPLETMKELIELSRELIPLYQPYLEKSAAERRTYAASFSLKDTITESASLSHFDWNFKENQFIRLYVVSPWMVQFASYLSETEPKESHYFIVSCRIDQLLKSGKELDMDTLAAVLKVLSDSTRYNVMVELAKPYAKSKRIAEELDITGAAVSFHTQKLINAKLLLFNRDHKDVKYDVNKSLLREIIAKLTSDFGLEEK</sequence>